<reference evidence="2" key="1">
    <citation type="journal article" date="2020" name="Mol. Plant Microbe Interact.">
        <title>Genome Sequence of the Biocontrol Agent Coniothyrium minitans strain Conio (IMI 134523).</title>
        <authorList>
            <person name="Patel D."/>
            <person name="Shittu T.A."/>
            <person name="Baroncelli R."/>
            <person name="Muthumeenakshi S."/>
            <person name="Osborne T.H."/>
            <person name="Janganan T.K."/>
            <person name="Sreenivasaprasad S."/>
        </authorList>
    </citation>
    <scope>NUCLEOTIDE SEQUENCE</scope>
    <source>
        <strain evidence="2">Conio</strain>
    </source>
</reference>
<sequence>MATTREGTALRAGRATGASVVKVNDSKPPLSKLPWSAASIFVHQHSKAVKKAVATPVLYASAMKRSMRTKRVSSNSPEKMGNNDCRKQDDSHPLAAAFNDTTRAYRQTLLEHTTRRLDNTLSHLLDQLNDFNTTTSSSSPSDPNVSPQKLTIADKNERTAMKLFTPLGQYELTVARDDSNGEEYRVMQILEDGLANYQARHEHRREEIRKLESKWEAVVGEIWKVGVDCLGEDAMSALLLTKPAPPPSPPVKAERHGLLLADLDPRPVRKKVKFEEPAPKLPKFVSTSSRLPDLPIPQQVSKEDVKMLKVKVNDFGNEQIDALAKVKKDGEVWWEKKQAQMMIALQKED</sequence>
<evidence type="ECO:0000256" key="1">
    <source>
        <dbReference type="SAM" id="MobiDB-lite"/>
    </source>
</evidence>
<dbReference type="EMBL" id="WJXW01000003">
    <property type="protein sequence ID" value="KAF9738816.1"/>
    <property type="molecule type" value="Genomic_DNA"/>
</dbReference>
<comment type="caution">
    <text evidence="2">The sequence shown here is derived from an EMBL/GenBank/DDBJ whole genome shotgun (WGS) entry which is preliminary data.</text>
</comment>
<protein>
    <submittedName>
        <fullName evidence="2">Uncharacterized protein</fullName>
    </submittedName>
</protein>
<organism evidence="2 3">
    <name type="scientific">Paraphaeosphaeria minitans</name>
    <dbReference type="NCBI Taxonomy" id="565426"/>
    <lineage>
        <taxon>Eukaryota</taxon>
        <taxon>Fungi</taxon>
        <taxon>Dikarya</taxon>
        <taxon>Ascomycota</taxon>
        <taxon>Pezizomycotina</taxon>
        <taxon>Dothideomycetes</taxon>
        <taxon>Pleosporomycetidae</taxon>
        <taxon>Pleosporales</taxon>
        <taxon>Massarineae</taxon>
        <taxon>Didymosphaeriaceae</taxon>
        <taxon>Paraphaeosphaeria</taxon>
    </lineage>
</organism>
<keyword evidence="3" id="KW-1185">Reference proteome</keyword>
<evidence type="ECO:0000313" key="3">
    <source>
        <dbReference type="Proteomes" id="UP000756921"/>
    </source>
</evidence>
<dbReference type="Proteomes" id="UP000756921">
    <property type="component" value="Unassembled WGS sequence"/>
</dbReference>
<feature type="region of interest" description="Disordered" evidence="1">
    <location>
        <begin position="68"/>
        <end position="89"/>
    </location>
</feature>
<dbReference type="AlphaFoldDB" id="A0A9P6GNC9"/>
<proteinExistence type="predicted"/>
<dbReference type="OrthoDB" id="3777651at2759"/>
<accession>A0A9P6GNC9</accession>
<name>A0A9P6GNC9_9PLEO</name>
<gene>
    <name evidence="2" type="ORF">PMIN01_04099</name>
</gene>
<evidence type="ECO:0000313" key="2">
    <source>
        <dbReference type="EMBL" id="KAF9738816.1"/>
    </source>
</evidence>